<proteinExistence type="predicted"/>
<protein>
    <submittedName>
        <fullName evidence="1">Uncharacterized protein</fullName>
    </submittedName>
</protein>
<keyword evidence="2" id="KW-1185">Reference proteome</keyword>
<evidence type="ECO:0000313" key="2">
    <source>
        <dbReference type="Proteomes" id="UP000634476"/>
    </source>
</evidence>
<comment type="caution">
    <text evidence="1">The sequence shown here is derived from an EMBL/GenBank/DDBJ whole genome shotgun (WGS) entry which is preliminary data.</text>
</comment>
<accession>A0A8J3WRG1</accession>
<sequence length="157" mass="16738">MADPVSPATGQFIDKPFWDAEVFDRWVDLYDSWDLYTPEWTSTGAAPAIGNGTLTGRYKKIGKTVFFHIRLVYGTTTTSPAGVVWYLSLPFPPAVDSVASARGNPGGGNHIPLTASLLTSGKAWFTRYDGSATGPTSPGTWANGNNLTVSGVYETAA</sequence>
<name>A0A8J3WRG1_9ACTN</name>
<dbReference type="Proteomes" id="UP000634476">
    <property type="component" value="Unassembled WGS sequence"/>
</dbReference>
<dbReference type="RefSeq" id="WP_203872590.1">
    <property type="nucleotide sequence ID" value="NZ_BOOK01000001.1"/>
</dbReference>
<dbReference type="EMBL" id="BOOK01000001">
    <property type="protein sequence ID" value="GIH98087.1"/>
    <property type="molecule type" value="Genomic_DNA"/>
</dbReference>
<evidence type="ECO:0000313" key="1">
    <source>
        <dbReference type="EMBL" id="GIH98087.1"/>
    </source>
</evidence>
<organism evidence="1 2">
    <name type="scientific">Planobispora takensis</name>
    <dbReference type="NCBI Taxonomy" id="1367882"/>
    <lineage>
        <taxon>Bacteria</taxon>
        <taxon>Bacillati</taxon>
        <taxon>Actinomycetota</taxon>
        <taxon>Actinomycetes</taxon>
        <taxon>Streptosporangiales</taxon>
        <taxon>Streptosporangiaceae</taxon>
        <taxon>Planobispora</taxon>
    </lineage>
</organism>
<gene>
    <name evidence="1" type="ORF">Pta02_00960</name>
</gene>
<dbReference type="AlphaFoldDB" id="A0A8J3WRG1"/>
<reference evidence="1" key="1">
    <citation type="submission" date="2021-01" db="EMBL/GenBank/DDBJ databases">
        <title>Whole genome shotgun sequence of Planobispora takensis NBRC 109077.</title>
        <authorList>
            <person name="Komaki H."/>
            <person name="Tamura T."/>
        </authorList>
    </citation>
    <scope>NUCLEOTIDE SEQUENCE</scope>
    <source>
        <strain evidence="1">NBRC 109077</strain>
    </source>
</reference>